<evidence type="ECO:0000313" key="2">
    <source>
        <dbReference type="Proteomes" id="UP000317703"/>
    </source>
</evidence>
<name>A0A514TUI6_9CAUD</name>
<protein>
    <submittedName>
        <fullName evidence="1">Uncharacterized protein</fullName>
    </submittedName>
</protein>
<dbReference type="Proteomes" id="UP000317703">
    <property type="component" value="Segment"/>
</dbReference>
<gene>
    <name evidence="1" type="ORF">PS1_0170</name>
</gene>
<reference evidence="1" key="1">
    <citation type="submission" date="2019-06" db="EMBL/GenBank/DDBJ databases">
        <title>Complete genome sequence of Aeromonas hydrophila bacteriophage PS1.</title>
        <authorList>
            <person name="Rai S."/>
            <person name="Tyagi A."/>
            <person name="Kumar N."/>
            <person name="Singh N."/>
        </authorList>
    </citation>
    <scope>NUCLEOTIDE SEQUENCE [LARGE SCALE GENOMIC DNA]</scope>
</reference>
<proteinExistence type="predicted"/>
<accession>A0A514TUI6</accession>
<keyword evidence="2" id="KW-1185">Reference proteome</keyword>
<organism evidence="1 2">
    <name type="scientific">Aeromonas phage PS1</name>
    <dbReference type="NCBI Taxonomy" id="2591406"/>
    <lineage>
        <taxon>Viruses</taxon>
        <taxon>Duplodnaviria</taxon>
        <taxon>Heunggongvirae</taxon>
        <taxon>Uroviricota</taxon>
        <taxon>Caudoviricetes</taxon>
        <taxon>Chimalliviridae</taxon>
        <taxon>Ferozepurvirus</taxon>
        <taxon>Ferozepurvirus PS1</taxon>
    </lineage>
</organism>
<dbReference type="EMBL" id="MN032614">
    <property type="protein sequence ID" value="QDJ96681.1"/>
    <property type="molecule type" value="Genomic_DNA"/>
</dbReference>
<evidence type="ECO:0000313" key="1">
    <source>
        <dbReference type="EMBL" id="QDJ96681.1"/>
    </source>
</evidence>
<sequence length="121" mass="14239">MKITKAMLNTPGWVFSGLFYGYPLCCIKEFNELKHLHLKHFKLIGTGYVPCSKCRSKSKAELIKVITDNRFDPKPFPEQSEWGEREEFVKRLIKEGLPDKWKFLQPVLNELIKNRKVVKNK</sequence>